<keyword evidence="1" id="KW-0472">Membrane</keyword>
<dbReference type="GO" id="GO:0032259">
    <property type="term" value="P:methylation"/>
    <property type="evidence" value="ECO:0007669"/>
    <property type="project" value="UniProtKB-KW"/>
</dbReference>
<dbReference type="InterPro" id="IPR013216">
    <property type="entry name" value="Methyltransf_11"/>
</dbReference>
<dbReference type="Pfam" id="PF08241">
    <property type="entry name" value="Methyltransf_11"/>
    <property type="match status" value="1"/>
</dbReference>
<accession>A0ABX0TPE4</accession>
<evidence type="ECO:0000313" key="3">
    <source>
        <dbReference type="EMBL" id="NIJ06629.1"/>
    </source>
</evidence>
<evidence type="ECO:0000256" key="1">
    <source>
        <dbReference type="SAM" id="Phobius"/>
    </source>
</evidence>
<evidence type="ECO:0000313" key="4">
    <source>
        <dbReference type="Proteomes" id="UP000727456"/>
    </source>
</evidence>
<protein>
    <submittedName>
        <fullName evidence="3">SAM-dependent methyltransferase</fullName>
    </submittedName>
</protein>
<reference evidence="3 4" key="1">
    <citation type="submission" date="2020-03" db="EMBL/GenBank/DDBJ databases">
        <title>Genomic Encyclopedia of Type Strains, Phase III (KMG-III): the genomes of soil and plant-associated and newly described type strains.</title>
        <authorList>
            <person name="Whitman W."/>
        </authorList>
    </citation>
    <scope>NUCLEOTIDE SEQUENCE [LARGE SCALE GENOMIC DNA]</scope>
    <source>
        <strain evidence="3 4">CECT 8804</strain>
    </source>
</reference>
<feature type="domain" description="Methyltransferase type 11" evidence="2">
    <location>
        <begin position="83"/>
        <end position="190"/>
    </location>
</feature>
<dbReference type="InterPro" id="IPR029063">
    <property type="entry name" value="SAM-dependent_MTases_sf"/>
</dbReference>
<dbReference type="Proteomes" id="UP000727456">
    <property type="component" value="Unassembled WGS sequence"/>
</dbReference>
<feature type="transmembrane region" description="Helical" evidence="1">
    <location>
        <begin position="36"/>
        <end position="55"/>
    </location>
</feature>
<dbReference type="PANTHER" id="PTHR45277:SF1">
    <property type="entry name" value="EXPRESSED PROTEIN"/>
    <property type="match status" value="1"/>
</dbReference>
<evidence type="ECO:0000259" key="2">
    <source>
        <dbReference type="Pfam" id="PF08241"/>
    </source>
</evidence>
<dbReference type="Gene3D" id="3.40.50.150">
    <property type="entry name" value="Vaccinia Virus protein VP39"/>
    <property type="match status" value="1"/>
</dbReference>
<dbReference type="CDD" id="cd02440">
    <property type="entry name" value="AdoMet_MTases"/>
    <property type="match status" value="1"/>
</dbReference>
<comment type="caution">
    <text evidence="3">The sequence shown here is derived from an EMBL/GenBank/DDBJ whole genome shotgun (WGS) entry which is preliminary data.</text>
</comment>
<name>A0ABX0TPE4_9SPHN</name>
<keyword evidence="1" id="KW-0812">Transmembrane</keyword>
<gene>
    <name evidence="3" type="ORF">FHS31_000211</name>
</gene>
<dbReference type="RefSeq" id="WP_167071192.1">
    <property type="nucleotide sequence ID" value="NZ_JAAOZC010000001.1"/>
</dbReference>
<dbReference type="SUPFAM" id="SSF53335">
    <property type="entry name" value="S-adenosyl-L-methionine-dependent methyltransferases"/>
    <property type="match status" value="1"/>
</dbReference>
<organism evidence="3 4">
    <name type="scientific">Sphingomonas vulcanisoli</name>
    <dbReference type="NCBI Taxonomy" id="1658060"/>
    <lineage>
        <taxon>Bacteria</taxon>
        <taxon>Pseudomonadati</taxon>
        <taxon>Pseudomonadota</taxon>
        <taxon>Alphaproteobacteria</taxon>
        <taxon>Sphingomonadales</taxon>
        <taxon>Sphingomonadaceae</taxon>
        <taxon>Sphingomonas</taxon>
    </lineage>
</organism>
<keyword evidence="3" id="KW-0489">Methyltransferase</keyword>
<dbReference type="GO" id="GO:0008168">
    <property type="term" value="F:methyltransferase activity"/>
    <property type="evidence" value="ECO:0007669"/>
    <property type="project" value="UniProtKB-KW"/>
</dbReference>
<proteinExistence type="predicted"/>
<keyword evidence="3" id="KW-0808">Transferase</keyword>
<keyword evidence="4" id="KW-1185">Reference proteome</keyword>
<dbReference type="EMBL" id="JAAOZC010000001">
    <property type="protein sequence ID" value="NIJ06629.1"/>
    <property type="molecule type" value="Genomic_DNA"/>
</dbReference>
<dbReference type="PANTHER" id="PTHR45277">
    <property type="entry name" value="EXPRESSED PROTEIN"/>
    <property type="match status" value="1"/>
</dbReference>
<keyword evidence="1" id="KW-1133">Transmembrane helix</keyword>
<sequence length="244" mass="26230">MATVGAIGLGAGIGLSIVAAHSAGNLPAAIRVTRIFLLLVGLYGSGMACYMTYGSRVGKLRTRKRLLDLATRFRPWSGAEQVLDVGCGRGLLLIEAARRLTSGHANGVDLWRSEDQSANAPEAALRNARIEGVAHRVSIRTGDARELPFPAQSFDLVMSHWVLHNLPTDAQRSQAVGEMVRVLKPGGLILLADIKYHTAYRAMLRKTGLVERRADNGGWRSSIIGALSSGSFRPAEIIAELPVK</sequence>